<sequence length="273" mass="29843">MSASKVAVVTGGNKGIGLAIVRALSSKFNGDVYLTARNDERGQSAVKLIEGEGLKVKYHQLDIDNVESIKKLSSIMMQQYNGIDVLINNAGILFNDNAPFSVQASGTLKTNYFSTLNVLNILLPIIKPGGRVVNISSQLSVSALRQCSPDLRKQFRSNEITEEELSSYMNAFVEFAQQGTHREHGYPETAYGVSKIGVTVLTKIQARLLRQQGKNNILVNSCCPGWVKTDMGGPRAGRTPQQGAETPVYLALLPDGAKEPHGEFVYDKKVQVW</sequence>
<dbReference type="InterPro" id="IPR036291">
    <property type="entry name" value="NAD(P)-bd_dom_sf"/>
</dbReference>
<evidence type="ECO:0000256" key="3">
    <source>
        <dbReference type="ARBA" id="ARBA00023002"/>
    </source>
</evidence>
<evidence type="ECO:0000256" key="1">
    <source>
        <dbReference type="ARBA" id="ARBA00006484"/>
    </source>
</evidence>
<reference evidence="6" key="1">
    <citation type="submission" date="2020-04" db="EMBL/GenBank/DDBJ databases">
        <authorList>
            <person name="Neveu A P."/>
        </authorList>
    </citation>
    <scope>NUCLEOTIDE SEQUENCE</scope>
    <source>
        <tissue evidence="6">Whole embryo</tissue>
    </source>
</reference>
<comment type="similarity">
    <text evidence="1 5">Belongs to the short-chain dehydrogenases/reductases (SDR) family.</text>
</comment>
<accession>A0A6F9D7V0</accession>
<evidence type="ECO:0000256" key="5">
    <source>
        <dbReference type="RuleBase" id="RU000363"/>
    </source>
</evidence>
<dbReference type="GO" id="GO:0004090">
    <property type="term" value="F:carbonyl reductase (NADPH) activity"/>
    <property type="evidence" value="ECO:0007669"/>
    <property type="project" value="UniProtKB-EC"/>
</dbReference>
<evidence type="ECO:0000256" key="4">
    <source>
        <dbReference type="ARBA" id="ARBA00026118"/>
    </source>
</evidence>
<dbReference type="PRINTS" id="PR00080">
    <property type="entry name" value="SDRFAMILY"/>
</dbReference>
<keyword evidence="3" id="KW-0560">Oxidoreductase</keyword>
<dbReference type="EMBL" id="LR783610">
    <property type="protein sequence ID" value="CAB3228059.1"/>
    <property type="molecule type" value="mRNA"/>
</dbReference>
<gene>
    <name evidence="6" type="primary">Cbr1-002</name>
</gene>
<dbReference type="Gene3D" id="3.40.50.720">
    <property type="entry name" value="NAD(P)-binding Rossmann-like Domain"/>
    <property type="match status" value="1"/>
</dbReference>
<dbReference type="InterPro" id="IPR002347">
    <property type="entry name" value="SDR_fam"/>
</dbReference>
<dbReference type="EC" id="1.1.1.184" evidence="4"/>
<proteinExistence type="evidence at transcript level"/>
<keyword evidence="2" id="KW-0521">NADP</keyword>
<dbReference type="InterPro" id="IPR045313">
    <property type="entry name" value="CBR1-like"/>
</dbReference>
<dbReference type="Pfam" id="PF00106">
    <property type="entry name" value="adh_short"/>
    <property type="match status" value="2"/>
</dbReference>
<organism evidence="6">
    <name type="scientific">Phallusia mammillata</name>
    <dbReference type="NCBI Taxonomy" id="59560"/>
    <lineage>
        <taxon>Eukaryota</taxon>
        <taxon>Metazoa</taxon>
        <taxon>Chordata</taxon>
        <taxon>Tunicata</taxon>
        <taxon>Ascidiacea</taxon>
        <taxon>Phlebobranchia</taxon>
        <taxon>Ascidiidae</taxon>
        <taxon>Phallusia</taxon>
    </lineage>
</organism>
<dbReference type="PANTHER" id="PTHR43963">
    <property type="entry name" value="CARBONYL REDUCTASE 1-RELATED"/>
    <property type="match status" value="1"/>
</dbReference>
<protein>
    <recommendedName>
        <fullName evidence="4">carbonyl reductase (NADPH)</fullName>
        <ecNumber evidence="4">1.1.1.184</ecNumber>
    </recommendedName>
</protein>
<dbReference type="CDD" id="cd05324">
    <property type="entry name" value="carb_red_PTCR-like_SDR_c"/>
    <property type="match status" value="1"/>
</dbReference>
<dbReference type="SUPFAM" id="SSF51735">
    <property type="entry name" value="NAD(P)-binding Rossmann-fold domains"/>
    <property type="match status" value="1"/>
</dbReference>
<dbReference type="AlphaFoldDB" id="A0A6F9D7V0"/>
<name>A0A6F9D7V0_9ASCI</name>
<dbReference type="PRINTS" id="PR00081">
    <property type="entry name" value="GDHRDH"/>
</dbReference>
<dbReference type="PANTHER" id="PTHR43963:SF4">
    <property type="entry name" value="CARBONYL REDUCTASE (NADPH)"/>
    <property type="match status" value="1"/>
</dbReference>
<evidence type="ECO:0000256" key="2">
    <source>
        <dbReference type="ARBA" id="ARBA00022857"/>
    </source>
</evidence>
<evidence type="ECO:0000313" key="6">
    <source>
        <dbReference type="EMBL" id="CAB3228059.1"/>
    </source>
</evidence>